<gene>
    <name evidence="1" type="ORF">GAO09_04090</name>
</gene>
<dbReference type="EMBL" id="WIXI01000028">
    <property type="protein sequence ID" value="MQY45247.1"/>
    <property type="molecule type" value="Genomic_DNA"/>
</dbReference>
<evidence type="ECO:0000313" key="2">
    <source>
        <dbReference type="Proteomes" id="UP000435138"/>
    </source>
</evidence>
<name>A0A6A8A5X0_9HYPH</name>
<accession>A0A6A8A5X0</accession>
<dbReference type="Proteomes" id="UP000435138">
    <property type="component" value="Unassembled WGS sequence"/>
</dbReference>
<evidence type="ECO:0000313" key="1">
    <source>
        <dbReference type="EMBL" id="MQY45247.1"/>
    </source>
</evidence>
<protein>
    <submittedName>
        <fullName evidence="1">Uncharacterized protein</fullName>
    </submittedName>
</protein>
<comment type="caution">
    <text evidence="1">The sequence shown here is derived from an EMBL/GenBank/DDBJ whole genome shotgun (WGS) entry which is preliminary data.</text>
</comment>
<proteinExistence type="predicted"/>
<sequence length="116" mass="12961">MFATIGLNELHFVRPQYSNRHEIANVKIPLKPIRNEVVAPNESYCASSVRPPVYTRRYGWIAVIETNHQSFVVFSKQAAGGFSGIDDALIVIGDVSTPEQIKARRRSKTRPLSAHA</sequence>
<dbReference type="RefSeq" id="WP_153352800.1">
    <property type="nucleotide sequence ID" value="NZ_WIXI01000028.1"/>
</dbReference>
<dbReference type="AlphaFoldDB" id="A0A6A8A5X0"/>
<keyword evidence="2" id="KW-1185">Reference proteome</keyword>
<reference evidence="1 2" key="1">
    <citation type="submission" date="2019-11" db="EMBL/GenBank/DDBJ databases">
        <title>Genome analysis of Rhizobacterium cereale a novel genus and species isolated from maize roots in North Spain.</title>
        <authorList>
            <person name="Menendez E."/>
            <person name="Flores-Felix J.D."/>
            <person name="Ramirez-Bahena M.-H."/>
            <person name="Igual J.M."/>
            <person name="Garcia-Fraile P."/>
            <person name="Peix A."/>
            <person name="Velazquez E."/>
        </authorList>
    </citation>
    <scope>NUCLEOTIDE SEQUENCE [LARGE SCALE GENOMIC DNA]</scope>
    <source>
        <strain evidence="1 2">RZME27</strain>
    </source>
</reference>
<organism evidence="1 2">
    <name type="scientific">Endobacterium cereale</name>
    <dbReference type="NCBI Taxonomy" id="2663029"/>
    <lineage>
        <taxon>Bacteria</taxon>
        <taxon>Pseudomonadati</taxon>
        <taxon>Pseudomonadota</taxon>
        <taxon>Alphaproteobacteria</taxon>
        <taxon>Hyphomicrobiales</taxon>
        <taxon>Rhizobiaceae</taxon>
        <taxon>Endobacterium</taxon>
    </lineage>
</organism>